<name>A0A202E5P4_9EURY</name>
<comment type="caution">
    <text evidence="2">The sequence shown here is derived from an EMBL/GenBank/DDBJ whole genome shotgun (WGS) entry which is preliminary data.</text>
</comment>
<gene>
    <name evidence="2" type="ORF">B2G88_17555</name>
</gene>
<dbReference type="AlphaFoldDB" id="A0A202E5P4"/>
<feature type="compositionally biased region" description="Basic and acidic residues" evidence="1">
    <location>
        <begin position="22"/>
        <end position="35"/>
    </location>
</feature>
<dbReference type="EMBL" id="MWPH01000004">
    <property type="protein sequence ID" value="OVE83210.1"/>
    <property type="molecule type" value="Genomic_DNA"/>
</dbReference>
<keyword evidence="3" id="KW-1185">Reference proteome</keyword>
<reference evidence="2 3" key="1">
    <citation type="submission" date="2017-02" db="EMBL/GenBank/DDBJ databases">
        <title>Natronthermophilus aegyptiacus gen. nov.,sp. nov., an aerobic, extremely halophilic alkalithermophilic archaeon isolated from the athalassohaline Wadi An Natrun, Egypt.</title>
        <authorList>
            <person name="Zhao B."/>
        </authorList>
    </citation>
    <scope>NUCLEOTIDE SEQUENCE [LARGE SCALE GENOMIC DNA]</scope>
    <source>
        <strain evidence="2 3">CGMCC 1.3597</strain>
    </source>
</reference>
<evidence type="ECO:0000313" key="3">
    <source>
        <dbReference type="Proteomes" id="UP000196084"/>
    </source>
</evidence>
<dbReference type="Proteomes" id="UP000196084">
    <property type="component" value="Unassembled WGS sequence"/>
</dbReference>
<dbReference type="RefSeq" id="WP_054862735.1">
    <property type="nucleotide sequence ID" value="NZ_MWPH01000004.1"/>
</dbReference>
<feature type="region of interest" description="Disordered" evidence="1">
    <location>
        <begin position="1"/>
        <end position="78"/>
    </location>
</feature>
<accession>A0A202E5P4</accession>
<protein>
    <submittedName>
        <fullName evidence="2">Uncharacterized protein</fullName>
    </submittedName>
</protein>
<organism evidence="2 3">
    <name type="scientific">Natronolimnobius baerhuensis</name>
    <dbReference type="NCBI Taxonomy" id="253108"/>
    <lineage>
        <taxon>Archaea</taxon>
        <taxon>Methanobacteriati</taxon>
        <taxon>Methanobacteriota</taxon>
        <taxon>Stenosarchaea group</taxon>
        <taxon>Halobacteria</taxon>
        <taxon>Halobacteriales</taxon>
        <taxon>Natrialbaceae</taxon>
        <taxon>Natronolimnobius</taxon>
    </lineage>
</organism>
<dbReference type="OrthoDB" id="169108at2157"/>
<proteinExistence type="predicted"/>
<evidence type="ECO:0000313" key="2">
    <source>
        <dbReference type="EMBL" id="OVE83210.1"/>
    </source>
</evidence>
<evidence type="ECO:0000256" key="1">
    <source>
        <dbReference type="SAM" id="MobiDB-lite"/>
    </source>
</evidence>
<sequence>MVAGRREARGVSIDATYQSITERPELEKQAEKVEYASDPEPQGEERTEGVPEIDSEGDDVERPDVDGQTTLEDWGWSA</sequence>